<dbReference type="GO" id="GO:0005886">
    <property type="term" value="C:plasma membrane"/>
    <property type="evidence" value="ECO:0007669"/>
    <property type="project" value="UniProtKB-SubCell"/>
</dbReference>
<dbReference type="EMBL" id="CAADJG010000002">
    <property type="protein sequence ID" value="VFS72557.1"/>
    <property type="molecule type" value="Genomic_DNA"/>
</dbReference>
<keyword evidence="6 8" id="KW-1133">Transmembrane helix</keyword>
<keyword evidence="7 8" id="KW-0472">Membrane</keyword>
<evidence type="ECO:0000313" key="10">
    <source>
        <dbReference type="EMBL" id="VFS72557.1"/>
    </source>
</evidence>
<evidence type="ECO:0000256" key="4">
    <source>
        <dbReference type="ARBA" id="ARBA00022519"/>
    </source>
</evidence>
<keyword evidence="3" id="KW-1003">Cell membrane</keyword>
<evidence type="ECO:0000256" key="1">
    <source>
        <dbReference type="ARBA" id="ARBA00004429"/>
    </source>
</evidence>
<accession>A0A485BFN0</accession>
<evidence type="ECO:0000256" key="8">
    <source>
        <dbReference type="SAM" id="Phobius"/>
    </source>
</evidence>
<dbReference type="InterPro" id="IPR000515">
    <property type="entry name" value="MetI-like"/>
</dbReference>
<comment type="subcellular location">
    <subcellularLocation>
        <location evidence="1">Cell inner membrane</location>
        <topology evidence="1">Multi-pass membrane protein</topology>
    </subcellularLocation>
</comment>
<dbReference type="Pfam" id="PF12911">
    <property type="entry name" value="OppC_N"/>
    <property type="match status" value="1"/>
</dbReference>
<evidence type="ECO:0000256" key="7">
    <source>
        <dbReference type="ARBA" id="ARBA00023136"/>
    </source>
</evidence>
<proteinExistence type="predicted"/>
<dbReference type="Proteomes" id="UP000332594">
    <property type="component" value="Unassembled WGS sequence"/>
</dbReference>
<gene>
    <name evidence="10" type="primary">dppC_1</name>
    <name evidence="10" type="ORF">NCTC13038_02677</name>
</gene>
<reference evidence="10 11" key="1">
    <citation type="submission" date="2019-03" db="EMBL/GenBank/DDBJ databases">
        <authorList>
            <consortium name="Pathogen Informatics"/>
        </authorList>
    </citation>
    <scope>NUCLEOTIDE SEQUENCE [LARGE SCALE GENOMIC DNA]</scope>
    <source>
        <strain evidence="10 11">NCTC13038</strain>
    </source>
</reference>
<keyword evidence="5 8" id="KW-0812">Transmembrane</keyword>
<evidence type="ECO:0000256" key="6">
    <source>
        <dbReference type="ARBA" id="ARBA00022989"/>
    </source>
</evidence>
<dbReference type="InterPro" id="IPR050366">
    <property type="entry name" value="BP-dependent_transpt_permease"/>
</dbReference>
<dbReference type="PANTHER" id="PTHR43386">
    <property type="entry name" value="OLIGOPEPTIDE TRANSPORT SYSTEM PERMEASE PROTEIN APPC"/>
    <property type="match status" value="1"/>
</dbReference>
<dbReference type="InterPro" id="IPR025966">
    <property type="entry name" value="OppC_N"/>
</dbReference>
<feature type="domain" description="Oligopeptide transport permease C-like N-terminal" evidence="9">
    <location>
        <begin position="30"/>
        <end position="68"/>
    </location>
</feature>
<dbReference type="InterPro" id="IPR035906">
    <property type="entry name" value="MetI-like_sf"/>
</dbReference>
<evidence type="ECO:0000256" key="3">
    <source>
        <dbReference type="ARBA" id="ARBA00022475"/>
    </source>
</evidence>
<keyword evidence="4" id="KW-0997">Cell inner membrane</keyword>
<dbReference type="SUPFAM" id="SSF161098">
    <property type="entry name" value="MetI-like"/>
    <property type="match status" value="1"/>
</dbReference>
<evidence type="ECO:0000259" key="9">
    <source>
        <dbReference type="Pfam" id="PF12911"/>
    </source>
</evidence>
<organism evidence="10 11">
    <name type="scientific">Raoultella terrigena</name>
    <name type="common">Klebsiella terrigena</name>
    <dbReference type="NCBI Taxonomy" id="577"/>
    <lineage>
        <taxon>Bacteria</taxon>
        <taxon>Pseudomonadati</taxon>
        <taxon>Pseudomonadota</taxon>
        <taxon>Gammaproteobacteria</taxon>
        <taxon>Enterobacterales</taxon>
        <taxon>Enterobacteriaceae</taxon>
        <taxon>Klebsiella/Raoultella group</taxon>
        <taxon>Raoultella</taxon>
    </lineage>
</organism>
<feature type="transmembrane region" description="Helical" evidence="8">
    <location>
        <begin position="108"/>
        <end position="134"/>
    </location>
</feature>
<evidence type="ECO:0000313" key="11">
    <source>
        <dbReference type="Proteomes" id="UP000332594"/>
    </source>
</evidence>
<dbReference type="CDD" id="cd06261">
    <property type="entry name" value="TM_PBP2"/>
    <property type="match status" value="1"/>
</dbReference>
<feature type="transmembrane region" description="Helical" evidence="8">
    <location>
        <begin position="41"/>
        <end position="62"/>
    </location>
</feature>
<protein>
    <submittedName>
        <fullName evidence="10">Dipeptide transport system permease protein dppC</fullName>
    </submittedName>
</protein>
<dbReference type="AlphaFoldDB" id="A0A485BFN0"/>
<keyword evidence="2" id="KW-0813">Transport</keyword>
<evidence type="ECO:0000256" key="5">
    <source>
        <dbReference type="ARBA" id="ARBA00022692"/>
    </source>
</evidence>
<dbReference type="GO" id="GO:0055085">
    <property type="term" value="P:transmembrane transport"/>
    <property type="evidence" value="ECO:0007669"/>
    <property type="project" value="InterPro"/>
</dbReference>
<evidence type="ECO:0000256" key="2">
    <source>
        <dbReference type="ARBA" id="ARBA00022448"/>
    </source>
</evidence>
<name>A0A485BFN0_RAOTE</name>
<dbReference type="PANTHER" id="PTHR43386:SF26">
    <property type="entry name" value="ABC TRANSPORTER PERMEASE PROTEIN"/>
    <property type="match status" value="1"/>
</dbReference>
<sequence>MQPRHYSDTAAGQNFVTRIVARWRTFLDSDFLWLFWQSKSAVVAFTCCALILLCSLFSHWIAPHNVFDTAGFDLMDSELPPAWMTGGDPRFWLGTDVQGRDILSLMLYGLNISLIIGGLSVLASVALGVALGVLSGYFGGVVDTLIMRFADAMLSIPTIMFTLLVSGVARVAIPKEYIGHFCAGYSDWRHCPDGLDAVRPHGAQPDAAGKGPGIRHGFANQRR</sequence>
<dbReference type="Gene3D" id="1.10.3720.10">
    <property type="entry name" value="MetI-like"/>
    <property type="match status" value="1"/>
</dbReference>
<feature type="transmembrane region" description="Helical" evidence="8">
    <location>
        <begin position="154"/>
        <end position="173"/>
    </location>
</feature>